<keyword evidence="1" id="KW-0812">Transmembrane</keyword>
<keyword evidence="1" id="KW-0472">Membrane</keyword>
<feature type="domain" description="TcdA/TcdB toxin pore forming" evidence="3">
    <location>
        <begin position="1502"/>
        <end position="1737"/>
    </location>
</feature>
<accession>A0ABT2XYD9</accession>
<sequence>MGVMEQYVGESGFISAEDFSTLKRNFKEFSASADYLQLVEIYERGGQAASLAEKLQAITLFLACFDRLANRKSARGSTAVYTVANRLRGYAVRLTKTVSMLSDAAPPVPKIMHFVWVGGSEVGSIQRDYMNIWRQVLAAEDYRFSLWYDSDALLAYEMNRVITDSARVDAMESGGDTISKPAVLAKMIEDRARVLKREMFEFLQQPQWRGDADQARIELMVCAYGKDRATLENFRQHCLQTHQQMAGDDLQLRDVRREFAGHFLEDIYQREVAMRGNFAAASDVVRLQAQYQEGGRYSDMDYLPPLVEKLGDVDISSYNAEQRIGVLQVLLNNDETLMPGRDRQRYLDRIGTIAAADLAALQTFARNKHRLGEIFVAPQEHSAPLDAMRLGTAHGIPVAGEMNAHILAHAESGMTMAYMQMIRLNYDCLLEVERRVITDSIDTTDAGRLVAVIQNVVNEALAQQKFPASTIHFAAGRLIEAIHSYYQDGIRVGARSTITLTGPGAAAAGLTKYIEEYLLPEQIDGIRNHLKLVDGYNVFTEEEMISGWTVNDDETQWLANEQEKWRSGKLKSRYTGQLADLLKPQQTLTFKQGWPVVGGKPVLLTAVLQQWIDDLGEPFVYAMREKISGDITFTDAVSIGFETRQLIRAQTVSELPVSHGAETSSNLNELFSRIAHDSLPLEQLSPLVRVLLGGIFGAASLDEAGFAAAWQTTRELAVETDGDGTFARFDAIEKAIRQRQGPALEAALMRGAAHPLLTARELKVQALFEPLTVRQWGIRIGQINRTAQREYRTRILERSAQVREVFVGAGALCARQLPQDLLMQTISDPGRRCYPLALLTGAALVAGESAERTLVGRAATADIHPEQTGSRALLSALNELRSLPTSAIGEARGLQNLDTLMQTLEAKDASTVLLLDTGDHALLMAKVQVDGQFVYRFYDPNFAIYAFAEGAHAKLAVKRYLGAGDSALAKLYGLGDMAGAKFNVIELNTEMIAARRLSSGLRVDTFLHSPSSDSRRASVWARQALARQRSLSENARMGASLAHVDARYWAQAFSDATQQLRSAHSLGGEYLPLLDTLKPQADGTFSLTLADAQKPHQTRMASTADPRFEQLKQHLERMVKATKAAAPGESDGGSRLSFAFALQTLITEMRYREYQASDQVPALSIALQVQTYVSYAQLGFAVVSDSAQVINLVRQVAASEQALRLSQSALAGRVLGAAATGVGFAFSLVNIGFDIYNLSLAENYEQRSRLSTSLAFNVAALGLDIVALAAGGAVGAAAAVLSVPLLGVGIGATAIASNLGQIADKATEVGNHLRAIHNAYQPGAFRLTDGVLHFPAEAVITHLDLQDRQVRFDSQRFYPWSGGPFELPQYNDDPKLVHLSLNIRQAFGLPERAALNLQADTVLLPCTPLCYYGYEYQLGGAGHVYEPLPGEQVEPRSASERPEPSWFSHFNSLGALGDALRVELDERIHTRYPQLRNRLADKLEYDEHGRQHFYLHSTPSLKHILYKLLPVYKPTTISVQLDDQVRQIAVATLPDEWRQKLSYEISAPPGHRQLRLTPGLKQVTLTGYGKWRVHAPWVSVEQVSFGTTPSPEGDGARLYLAGRHLTVDAIVLSAFEGTIELAGGELFELDWQRNALRLVCVTLGDTNNSGEVMARLGKLDREQRLTAGYLALQRFNVPLQPATRPLRTTAYYDVAQKRLLYARDVPVDVHEGLLLGAATADHAWFYHPDHATVWRVDAISGLVVRRYRLLSVKSATKITAFRQLADGTLRVSQQLIERKDVNVRTTLEFHLTDQAVTLTDMKMWTDDLQDSFLKPEPGTRTAFLRYRQKTRRAYADGATTMASAIRTWTCAPYLHVQAYCLDKLLERAWIGVRNGRYFGADTVSDTDRVLLMPTSSDPGTALLFYSKQSRMLSHGIELSDNVFWHKALARDVVDLRRIGYRYLATLNDGRLFEIDLNARDDNWLSEIDGNVLQFVGLSQRWLQHNPDWLAALPPLAKEYSGAAFAIVGLHAQAGQPFLAAWCIDEKLVLMDARSSGELTLLGLTPDREAVWLLNAEAGTLWRQRLVSFEEAREAFGGTSVVRHRQTLPRAEPVWSSWLFSEVLPHGNGLLGRTRDGVTLQLQDRQPARIVGTENHWSHVPGQTSEQLRERLKQLLDGQAHAAFLPVENTGDRYQYYAPALDKLFVVSARDDGKWATFLGTHNGADPLLFDPIDGLIFSAATADRLWLPNSFAQRDDNVMSLQVSDDLTDVQPLLVDGVDTLILTFGSSTEGYRISTESWQRLDCVVVDARRPSAVQAAEPGLLVLDLDECGHFLISKVDADMLFADPDSGHTLIVRHAEEQGACELALRVAGRPCQFALTQWMRAFAAVQGSDATVSLSAVVEQLS</sequence>
<proteinExistence type="predicted"/>
<dbReference type="InterPro" id="IPR024769">
    <property type="entry name" value="TcdA/TcdB_pore_forming"/>
</dbReference>
<dbReference type="SUPFAM" id="SSF53448">
    <property type="entry name" value="Nucleotide-diphospho-sugar transferases"/>
    <property type="match status" value="1"/>
</dbReference>
<dbReference type="Pfam" id="PF12919">
    <property type="entry name" value="TcdA_TcdB"/>
    <property type="match status" value="1"/>
</dbReference>
<feature type="domain" description="GT44" evidence="2">
    <location>
        <begin position="110"/>
        <end position="500"/>
    </location>
</feature>
<evidence type="ECO:0008006" key="6">
    <source>
        <dbReference type="Google" id="ProtNLM"/>
    </source>
</evidence>
<keyword evidence="1" id="KW-1133">Transmembrane helix</keyword>
<evidence type="ECO:0000256" key="1">
    <source>
        <dbReference type="SAM" id="Phobius"/>
    </source>
</evidence>
<dbReference type="Proteomes" id="UP001063475">
    <property type="component" value="Unassembled WGS sequence"/>
</dbReference>
<dbReference type="Gene3D" id="3.90.550.20">
    <property type="match status" value="1"/>
</dbReference>
<dbReference type="InterPro" id="IPR024770">
    <property type="entry name" value="TcdA/TcdB_cat"/>
</dbReference>
<evidence type="ECO:0000313" key="4">
    <source>
        <dbReference type="EMBL" id="MCV2223718.1"/>
    </source>
</evidence>
<organism evidence="4 5">
    <name type="scientific">Pseudomonas mercuritolerans</name>
    <dbReference type="NCBI Taxonomy" id="2951809"/>
    <lineage>
        <taxon>Bacteria</taxon>
        <taxon>Pseudomonadati</taxon>
        <taxon>Pseudomonadota</taxon>
        <taxon>Gammaproteobacteria</taxon>
        <taxon>Pseudomonadales</taxon>
        <taxon>Pseudomonadaceae</taxon>
        <taxon>Pseudomonas</taxon>
    </lineage>
</organism>
<gene>
    <name evidence="4" type="ORF">ND528_19275</name>
</gene>
<dbReference type="CDD" id="cd20495">
    <property type="entry name" value="C58_PaToxP-like"/>
    <property type="match status" value="1"/>
</dbReference>
<dbReference type="InterPro" id="IPR029044">
    <property type="entry name" value="Nucleotide-diphossugar_trans"/>
</dbReference>
<keyword evidence="5" id="KW-1185">Reference proteome</keyword>
<evidence type="ECO:0000259" key="2">
    <source>
        <dbReference type="Pfam" id="PF12919"/>
    </source>
</evidence>
<evidence type="ECO:0000259" key="3">
    <source>
        <dbReference type="Pfam" id="PF12920"/>
    </source>
</evidence>
<reference evidence="4" key="1">
    <citation type="submission" date="2022-06" db="EMBL/GenBank/DDBJ databases">
        <title>De novo draft assembly of the Pseudomonas mercurotoleraris sp. nov., isolated from the plants rhizosphere.</title>
        <authorList>
            <person name="Robas M."/>
            <person name="Gonzalez D."/>
            <person name="Fernandez V.M."/>
            <person name="Luna L."/>
            <person name="Provanza A."/>
            <person name="Jimenez P.A."/>
        </authorList>
    </citation>
    <scope>NUCLEOTIDE SEQUENCE</scope>
    <source>
        <strain evidence="4">SAICEUPSM</strain>
    </source>
</reference>
<dbReference type="EMBL" id="JAMSHA010000006">
    <property type="protein sequence ID" value="MCV2223718.1"/>
    <property type="molecule type" value="Genomic_DNA"/>
</dbReference>
<dbReference type="RefSeq" id="WP_263470938.1">
    <property type="nucleotide sequence ID" value="NZ_JAMSHA010000006.1"/>
</dbReference>
<evidence type="ECO:0000313" key="5">
    <source>
        <dbReference type="Proteomes" id="UP001063475"/>
    </source>
</evidence>
<protein>
    <recommendedName>
        <fullName evidence="6">Toxin</fullName>
    </recommendedName>
</protein>
<dbReference type="Pfam" id="PF12920">
    <property type="entry name" value="TcdA_TcdB_pore"/>
    <property type="match status" value="2"/>
</dbReference>
<feature type="transmembrane region" description="Helical" evidence="1">
    <location>
        <begin position="1210"/>
        <end position="1233"/>
    </location>
</feature>
<name>A0ABT2XYD9_9PSED</name>
<comment type="caution">
    <text evidence="4">The sequence shown here is derived from an EMBL/GenBank/DDBJ whole genome shotgun (WGS) entry which is preliminary data.</text>
</comment>
<feature type="transmembrane region" description="Helical" evidence="1">
    <location>
        <begin position="1254"/>
        <end position="1281"/>
    </location>
</feature>
<feature type="domain" description="TcdA/TcdB toxin pore forming" evidence="3">
    <location>
        <begin position="1051"/>
        <end position="1417"/>
    </location>
</feature>